<dbReference type="InterPro" id="IPR001683">
    <property type="entry name" value="PX_dom"/>
</dbReference>
<gene>
    <name evidence="2" type="ORF">Poli38472_008382</name>
</gene>
<dbReference type="SUPFAM" id="SSF64268">
    <property type="entry name" value="PX domain"/>
    <property type="match status" value="1"/>
</dbReference>
<accession>A0A8K1CM05</accession>
<proteinExistence type="predicted"/>
<dbReference type="Proteomes" id="UP000794436">
    <property type="component" value="Unassembled WGS sequence"/>
</dbReference>
<dbReference type="EMBL" id="SPLM01000037">
    <property type="protein sequence ID" value="TMW65740.1"/>
    <property type="molecule type" value="Genomic_DNA"/>
</dbReference>
<dbReference type="OrthoDB" id="65101at2759"/>
<comment type="caution">
    <text evidence="2">The sequence shown here is derived from an EMBL/GenBank/DDBJ whole genome shotgun (WGS) entry which is preliminary data.</text>
</comment>
<organism evidence="2 3">
    <name type="scientific">Pythium oligandrum</name>
    <name type="common">Mycoparasitic fungus</name>
    <dbReference type="NCBI Taxonomy" id="41045"/>
    <lineage>
        <taxon>Eukaryota</taxon>
        <taxon>Sar</taxon>
        <taxon>Stramenopiles</taxon>
        <taxon>Oomycota</taxon>
        <taxon>Peronosporomycetes</taxon>
        <taxon>Pythiales</taxon>
        <taxon>Pythiaceae</taxon>
        <taxon>Pythium</taxon>
    </lineage>
</organism>
<protein>
    <recommendedName>
        <fullName evidence="1">PX domain-containing protein</fullName>
    </recommendedName>
</protein>
<sequence>MNNSRPRSSLRQSMRVTVRDITAILSVEIRVDGFQYDSSIMEHPEFMLTTIVVFQCRQHGGKQMETQWKIYRTFQEFVGLDSQLRQRFPTEMTLITPPRPHRRRTFFRLHRTKAFLNKRCHELNAYLSSVLDTSSMRLTRFMDPRAPLVLRCFCNFDAGFGRKLVVRQNQLDSCVLCLDALPVRRVSMDEDMSLEMLRHVSDDLFFDEDCGVSPEHALPIENTHQEFKQQQILRQQRRSQHQRPGSKFDELEANLLDDHARNLVMCSRYECSCRRMSFQVTGNTMRRILQLHGCRQIYRPVEESVSALFCVLFRLQQFNDLDKKLYDILTEYSNDKSPMRATTSSSDDEEPCEDAQLSAGVELLREALANYGLLYVRRLESHFRTSAVDLKKKLHEFKNDQHHRVGALELVLLSTMLDLSITLITNDHSGTIQEIFPLPNLPPIRNGGRLALTLGYILPNMYCVNGMYVLGEPLDTQPEAEQPAPSMWLGLEELDRCFMALVEREMQSDLSTLDCFDQNVAETLNKAILDAVWNDCHHNPNLFHLFQRQARQFGNGRTTANFFFQYLELAFGVDGATYLVDFLLHVLPERSLREKLLRARWMRVHRHLAKRVTSILITK</sequence>
<dbReference type="InterPro" id="IPR036871">
    <property type="entry name" value="PX_dom_sf"/>
</dbReference>
<dbReference type="Pfam" id="PF00787">
    <property type="entry name" value="PX"/>
    <property type="match status" value="1"/>
</dbReference>
<dbReference type="Gene3D" id="3.30.1520.10">
    <property type="entry name" value="Phox-like domain"/>
    <property type="match status" value="1"/>
</dbReference>
<reference evidence="2" key="1">
    <citation type="submission" date="2019-03" db="EMBL/GenBank/DDBJ databases">
        <title>Long read genome sequence of the mycoparasitic Pythium oligandrum ATCC 38472 isolated from sugarbeet rhizosphere.</title>
        <authorList>
            <person name="Gaulin E."/>
        </authorList>
    </citation>
    <scope>NUCLEOTIDE SEQUENCE</scope>
    <source>
        <strain evidence="2">ATCC 38472_TT</strain>
    </source>
</reference>
<feature type="domain" description="PX" evidence="1">
    <location>
        <begin position="1"/>
        <end position="160"/>
    </location>
</feature>
<name>A0A8K1CM05_PYTOL</name>
<dbReference type="SMART" id="SM00312">
    <property type="entry name" value="PX"/>
    <property type="match status" value="1"/>
</dbReference>
<keyword evidence="3" id="KW-1185">Reference proteome</keyword>
<dbReference type="AlphaFoldDB" id="A0A8K1CM05"/>
<evidence type="ECO:0000259" key="1">
    <source>
        <dbReference type="PROSITE" id="PS50195"/>
    </source>
</evidence>
<evidence type="ECO:0000313" key="2">
    <source>
        <dbReference type="EMBL" id="TMW65740.1"/>
    </source>
</evidence>
<evidence type="ECO:0000313" key="3">
    <source>
        <dbReference type="Proteomes" id="UP000794436"/>
    </source>
</evidence>
<dbReference type="GO" id="GO:0035091">
    <property type="term" value="F:phosphatidylinositol binding"/>
    <property type="evidence" value="ECO:0007669"/>
    <property type="project" value="InterPro"/>
</dbReference>
<dbReference type="PROSITE" id="PS50195">
    <property type="entry name" value="PX"/>
    <property type="match status" value="1"/>
</dbReference>